<proteinExistence type="predicted"/>
<keyword evidence="2" id="KW-1185">Reference proteome</keyword>
<accession>A0AAD6UL79</accession>
<evidence type="ECO:0000313" key="1">
    <source>
        <dbReference type="EMBL" id="KAJ7189985.1"/>
    </source>
</evidence>
<organism evidence="1 2">
    <name type="scientific">Mycena pura</name>
    <dbReference type="NCBI Taxonomy" id="153505"/>
    <lineage>
        <taxon>Eukaryota</taxon>
        <taxon>Fungi</taxon>
        <taxon>Dikarya</taxon>
        <taxon>Basidiomycota</taxon>
        <taxon>Agaricomycotina</taxon>
        <taxon>Agaricomycetes</taxon>
        <taxon>Agaricomycetidae</taxon>
        <taxon>Agaricales</taxon>
        <taxon>Marasmiineae</taxon>
        <taxon>Mycenaceae</taxon>
        <taxon>Mycena</taxon>
    </lineage>
</organism>
<name>A0AAD6UL79_9AGAR</name>
<gene>
    <name evidence="1" type="ORF">GGX14DRAFT_55672</name>
</gene>
<sequence length="163" mass="18403">MASREICSPQAVDCWLPQANYILSNLGINSEYESYRVVYSIEYWLSLSSMADISPTGGYLFLCPLEDLRSEDGHFGHPNLAAYWSLDPSGNERLSHWKAIMLGFPALSFKMKLWGRSWNGSVYSGLRQFHSGKGFDADSQDVARHIGVPLYESPWINDRSGSR</sequence>
<comment type="caution">
    <text evidence="1">The sequence shown here is derived from an EMBL/GenBank/DDBJ whole genome shotgun (WGS) entry which is preliminary data.</text>
</comment>
<protein>
    <submittedName>
        <fullName evidence="1">Uncharacterized protein</fullName>
    </submittedName>
</protein>
<dbReference type="AlphaFoldDB" id="A0AAD6UL79"/>
<dbReference type="Proteomes" id="UP001219525">
    <property type="component" value="Unassembled WGS sequence"/>
</dbReference>
<dbReference type="EMBL" id="JARJCW010000160">
    <property type="protein sequence ID" value="KAJ7189985.1"/>
    <property type="molecule type" value="Genomic_DNA"/>
</dbReference>
<reference evidence="1" key="1">
    <citation type="submission" date="2023-03" db="EMBL/GenBank/DDBJ databases">
        <title>Massive genome expansion in bonnet fungi (Mycena s.s.) driven by repeated elements and novel gene families across ecological guilds.</title>
        <authorList>
            <consortium name="Lawrence Berkeley National Laboratory"/>
            <person name="Harder C.B."/>
            <person name="Miyauchi S."/>
            <person name="Viragh M."/>
            <person name="Kuo A."/>
            <person name="Thoen E."/>
            <person name="Andreopoulos B."/>
            <person name="Lu D."/>
            <person name="Skrede I."/>
            <person name="Drula E."/>
            <person name="Henrissat B."/>
            <person name="Morin E."/>
            <person name="Kohler A."/>
            <person name="Barry K."/>
            <person name="LaButti K."/>
            <person name="Morin E."/>
            <person name="Salamov A."/>
            <person name="Lipzen A."/>
            <person name="Mereny Z."/>
            <person name="Hegedus B."/>
            <person name="Baldrian P."/>
            <person name="Stursova M."/>
            <person name="Weitz H."/>
            <person name="Taylor A."/>
            <person name="Grigoriev I.V."/>
            <person name="Nagy L.G."/>
            <person name="Martin F."/>
            <person name="Kauserud H."/>
        </authorList>
    </citation>
    <scope>NUCLEOTIDE SEQUENCE</scope>
    <source>
        <strain evidence="1">9144</strain>
    </source>
</reference>
<evidence type="ECO:0000313" key="2">
    <source>
        <dbReference type="Proteomes" id="UP001219525"/>
    </source>
</evidence>